<dbReference type="FunFam" id="1.10.287.1080:FF:000002">
    <property type="entry name" value="Histidine biosynthesis bifunctional protein HisIE"/>
    <property type="match status" value="1"/>
</dbReference>
<dbReference type="GO" id="GO:0005737">
    <property type="term" value="C:cytoplasm"/>
    <property type="evidence" value="ECO:0007669"/>
    <property type="project" value="UniProtKB-SubCell"/>
</dbReference>
<keyword evidence="7 13" id="KW-0963">Cytoplasm</keyword>
<dbReference type="GO" id="GO:0005524">
    <property type="term" value="F:ATP binding"/>
    <property type="evidence" value="ECO:0007669"/>
    <property type="project" value="UniProtKB-KW"/>
</dbReference>
<protein>
    <recommendedName>
        <fullName evidence="6 13">Phosphoribosyl-ATP pyrophosphatase</fullName>
        <shortName evidence="13">PRA-PH</shortName>
        <ecNumber evidence="5 13">3.6.1.31</ecNumber>
    </recommendedName>
</protein>
<keyword evidence="9 13" id="KW-0547">Nucleotide-binding</keyword>
<comment type="catalytic activity">
    <reaction evidence="1 13">
        <text>1-(5-phospho-beta-D-ribosyl)-ATP + H2O = 1-(5-phospho-beta-D-ribosyl)-5'-AMP + diphosphate + H(+)</text>
        <dbReference type="Rhea" id="RHEA:22828"/>
        <dbReference type="ChEBI" id="CHEBI:15377"/>
        <dbReference type="ChEBI" id="CHEBI:15378"/>
        <dbReference type="ChEBI" id="CHEBI:33019"/>
        <dbReference type="ChEBI" id="CHEBI:59457"/>
        <dbReference type="ChEBI" id="CHEBI:73183"/>
        <dbReference type="EC" id="3.6.1.31"/>
    </reaction>
</comment>
<keyword evidence="11 13" id="KW-0067">ATP-binding</keyword>
<dbReference type="HAMAP" id="MF_01020">
    <property type="entry name" value="HisE"/>
    <property type="match status" value="1"/>
</dbReference>
<dbReference type="AlphaFoldDB" id="A0A7X1F988"/>
<reference evidence="14 15" key="1">
    <citation type="submission" date="2020-08" db="EMBL/GenBank/DDBJ databases">
        <title>The genome sequence of Novosphingobium flavum 4Y4.</title>
        <authorList>
            <person name="Liu Y."/>
        </authorList>
    </citation>
    <scope>NUCLEOTIDE SEQUENCE [LARGE SCALE GENOMIC DNA]</scope>
    <source>
        <strain evidence="14 15">4Y4</strain>
    </source>
</reference>
<evidence type="ECO:0000256" key="9">
    <source>
        <dbReference type="ARBA" id="ARBA00022741"/>
    </source>
</evidence>
<dbReference type="CDD" id="cd11534">
    <property type="entry name" value="NTP-PPase_HisIE_like"/>
    <property type="match status" value="1"/>
</dbReference>
<proteinExistence type="inferred from homology"/>
<keyword evidence="10 13" id="KW-0378">Hydrolase</keyword>
<dbReference type="NCBIfam" id="NF001613">
    <property type="entry name" value="PRK00400.1-5"/>
    <property type="match status" value="1"/>
</dbReference>
<comment type="subcellular location">
    <subcellularLocation>
        <location evidence="2 13">Cytoplasm</location>
    </subcellularLocation>
</comment>
<sequence>MTDTLARLEQTIAARRGADPASSYVAKLHAKGVGKIAQKVGEEATETVIAALSGDREELVGEAADLLFHLLVLLGAREVPLAEVLAELDRREGLSGIAEKAARKPD</sequence>
<accession>A0A7X1F988</accession>
<evidence type="ECO:0000256" key="13">
    <source>
        <dbReference type="HAMAP-Rule" id="MF_01020"/>
    </source>
</evidence>
<keyword evidence="15" id="KW-1185">Reference proteome</keyword>
<keyword evidence="12 13" id="KW-0368">Histidine biosynthesis</keyword>
<keyword evidence="8 13" id="KW-0028">Amino-acid biosynthesis</keyword>
<comment type="similarity">
    <text evidence="4 13">Belongs to the PRA-PH family.</text>
</comment>
<dbReference type="GO" id="GO:0004636">
    <property type="term" value="F:phosphoribosyl-ATP diphosphatase activity"/>
    <property type="evidence" value="ECO:0007669"/>
    <property type="project" value="UniProtKB-UniRule"/>
</dbReference>
<dbReference type="InterPro" id="IPR008179">
    <property type="entry name" value="HisE"/>
</dbReference>
<dbReference type="NCBIfam" id="NF001611">
    <property type="entry name" value="PRK00400.1-3"/>
    <property type="match status" value="1"/>
</dbReference>
<dbReference type="SUPFAM" id="SSF101386">
    <property type="entry name" value="all-alpha NTP pyrophosphatases"/>
    <property type="match status" value="1"/>
</dbReference>
<evidence type="ECO:0000313" key="14">
    <source>
        <dbReference type="EMBL" id="MBC2652696.1"/>
    </source>
</evidence>
<evidence type="ECO:0000256" key="3">
    <source>
        <dbReference type="ARBA" id="ARBA00005204"/>
    </source>
</evidence>
<evidence type="ECO:0000256" key="12">
    <source>
        <dbReference type="ARBA" id="ARBA00023102"/>
    </source>
</evidence>
<name>A0A7X1F988_9SPHN</name>
<evidence type="ECO:0000256" key="1">
    <source>
        <dbReference type="ARBA" id="ARBA00001460"/>
    </source>
</evidence>
<dbReference type="Proteomes" id="UP000520156">
    <property type="component" value="Unassembled WGS sequence"/>
</dbReference>
<comment type="caution">
    <text evidence="14">The sequence shown here is derived from an EMBL/GenBank/DDBJ whole genome shotgun (WGS) entry which is preliminary data.</text>
</comment>
<evidence type="ECO:0000256" key="6">
    <source>
        <dbReference type="ARBA" id="ARBA00013336"/>
    </source>
</evidence>
<evidence type="ECO:0000256" key="11">
    <source>
        <dbReference type="ARBA" id="ARBA00022840"/>
    </source>
</evidence>
<evidence type="ECO:0000256" key="5">
    <source>
        <dbReference type="ARBA" id="ARBA00012414"/>
    </source>
</evidence>
<dbReference type="NCBIfam" id="TIGR03188">
    <property type="entry name" value="histidine_hisI"/>
    <property type="match status" value="1"/>
</dbReference>
<evidence type="ECO:0000313" key="15">
    <source>
        <dbReference type="Proteomes" id="UP000520156"/>
    </source>
</evidence>
<dbReference type="UniPathway" id="UPA00031">
    <property type="reaction ID" value="UER00007"/>
</dbReference>
<dbReference type="GO" id="GO:0000105">
    <property type="term" value="P:L-histidine biosynthetic process"/>
    <property type="evidence" value="ECO:0007669"/>
    <property type="project" value="UniProtKB-UniRule"/>
</dbReference>
<evidence type="ECO:0000256" key="4">
    <source>
        <dbReference type="ARBA" id="ARBA00009392"/>
    </source>
</evidence>
<dbReference type="Pfam" id="PF01503">
    <property type="entry name" value="PRA-PH"/>
    <property type="match status" value="1"/>
</dbReference>
<dbReference type="PANTHER" id="PTHR42945">
    <property type="entry name" value="HISTIDINE BIOSYNTHESIS BIFUNCTIONAL PROTEIN"/>
    <property type="match status" value="1"/>
</dbReference>
<evidence type="ECO:0000256" key="2">
    <source>
        <dbReference type="ARBA" id="ARBA00004496"/>
    </source>
</evidence>
<dbReference type="EMBL" id="JACLAU010000024">
    <property type="protein sequence ID" value="MBC2652696.1"/>
    <property type="molecule type" value="Genomic_DNA"/>
</dbReference>
<comment type="pathway">
    <text evidence="3 13">Amino-acid biosynthesis; L-histidine biosynthesis; L-histidine from 5-phospho-alpha-D-ribose 1-diphosphate: step 2/9.</text>
</comment>
<dbReference type="PANTHER" id="PTHR42945:SF9">
    <property type="entry name" value="HISTIDINE BIOSYNTHESIS BIFUNCTIONAL PROTEIN HISIE"/>
    <property type="match status" value="1"/>
</dbReference>
<dbReference type="EC" id="3.6.1.31" evidence="5 13"/>
<evidence type="ECO:0000256" key="7">
    <source>
        <dbReference type="ARBA" id="ARBA00022490"/>
    </source>
</evidence>
<dbReference type="RefSeq" id="WP_185684090.1">
    <property type="nucleotide sequence ID" value="NZ_JACLAU010000024.1"/>
</dbReference>
<evidence type="ECO:0000256" key="8">
    <source>
        <dbReference type="ARBA" id="ARBA00022605"/>
    </source>
</evidence>
<dbReference type="Gene3D" id="1.10.287.1080">
    <property type="entry name" value="MazG-like"/>
    <property type="match status" value="1"/>
</dbReference>
<evidence type="ECO:0000256" key="10">
    <source>
        <dbReference type="ARBA" id="ARBA00022801"/>
    </source>
</evidence>
<organism evidence="14 15">
    <name type="scientific">Novosphingobium aerophilum</name>
    <dbReference type="NCBI Taxonomy" id="2839843"/>
    <lineage>
        <taxon>Bacteria</taxon>
        <taxon>Pseudomonadati</taxon>
        <taxon>Pseudomonadota</taxon>
        <taxon>Alphaproteobacteria</taxon>
        <taxon>Sphingomonadales</taxon>
        <taxon>Sphingomonadaceae</taxon>
        <taxon>Novosphingobium</taxon>
    </lineage>
</organism>
<dbReference type="InterPro" id="IPR021130">
    <property type="entry name" value="PRib-ATP_PPHydrolase-like"/>
</dbReference>
<gene>
    <name evidence="13" type="primary">hisE</name>
    <name evidence="14" type="ORF">H7F49_13420</name>
</gene>